<reference evidence="12" key="1">
    <citation type="journal article" date="2019" name="Int. J. Syst. Evol. Microbiol.">
        <title>The Global Catalogue of Microorganisms (GCM) 10K type strain sequencing project: providing services to taxonomists for standard genome sequencing and annotation.</title>
        <authorList>
            <consortium name="The Broad Institute Genomics Platform"/>
            <consortium name="The Broad Institute Genome Sequencing Center for Infectious Disease"/>
            <person name="Wu L."/>
            <person name="Ma J."/>
        </authorList>
    </citation>
    <scope>NUCLEOTIDE SEQUENCE [LARGE SCALE GENOMIC DNA]</scope>
    <source>
        <strain evidence="12">JCM 16548</strain>
    </source>
</reference>
<comment type="pathway">
    <text evidence="2">Amino-acid degradation; L-proline degradation into L-glutamate; L-glutamate from L-proline: step 1/2.</text>
</comment>
<organism evidence="11 12">
    <name type="scientific">Microlunatus aurantiacus</name>
    <dbReference type="NCBI Taxonomy" id="446786"/>
    <lineage>
        <taxon>Bacteria</taxon>
        <taxon>Bacillati</taxon>
        <taxon>Actinomycetota</taxon>
        <taxon>Actinomycetes</taxon>
        <taxon>Propionibacteriales</taxon>
        <taxon>Propionibacteriaceae</taxon>
        <taxon>Microlunatus</taxon>
    </lineage>
</organism>
<dbReference type="PANTHER" id="PTHR13914">
    <property type="entry name" value="PROLINE OXIDASE"/>
    <property type="match status" value="1"/>
</dbReference>
<dbReference type="InterPro" id="IPR015659">
    <property type="entry name" value="Proline_oxidase"/>
</dbReference>
<keyword evidence="12" id="KW-1185">Reference proteome</keyword>
<gene>
    <name evidence="11" type="ORF">GCM10022204_42730</name>
</gene>
<evidence type="ECO:0000256" key="3">
    <source>
        <dbReference type="ARBA" id="ARBA00012695"/>
    </source>
</evidence>
<keyword evidence="7" id="KW-0560">Oxidoreductase</keyword>
<dbReference type="Pfam" id="PF01619">
    <property type="entry name" value="Pro_dh"/>
    <property type="match status" value="1"/>
</dbReference>
<evidence type="ECO:0000256" key="8">
    <source>
        <dbReference type="ARBA" id="ARBA00023062"/>
    </source>
</evidence>
<keyword evidence="8" id="KW-0642">Proline metabolism</keyword>
<keyword evidence="6" id="KW-0274">FAD</keyword>
<dbReference type="SUPFAM" id="SSF51730">
    <property type="entry name" value="FAD-linked oxidoreductase"/>
    <property type="match status" value="1"/>
</dbReference>
<accession>A0ABP7EFS0</accession>
<evidence type="ECO:0000313" key="12">
    <source>
        <dbReference type="Proteomes" id="UP001500051"/>
    </source>
</evidence>
<dbReference type="Proteomes" id="UP001500051">
    <property type="component" value="Unassembled WGS sequence"/>
</dbReference>
<dbReference type="RefSeq" id="WP_344814495.1">
    <property type="nucleotide sequence ID" value="NZ_BAAAYX010000026.1"/>
</dbReference>
<dbReference type="EMBL" id="BAAAYX010000026">
    <property type="protein sequence ID" value="GAA3718221.1"/>
    <property type="molecule type" value="Genomic_DNA"/>
</dbReference>
<keyword evidence="5" id="KW-0547">Nucleotide-binding</keyword>
<feature type="domain" description="Proline dehydrogenase" evidence="10">
    <location>
        <begin position="44"/>
        <end position="303"/>
    </location>
</feature>
<evidence type="ECO:0000256" key="7">
    <source>
        <dbReference type="ARBA" id="ARBA00023002"/>
    </source>
</evidence>
<comment type="catalytic activity">
    <reaction evidence="9">
        <text>L-proline + a quinone = (S)-1-pyrroline-5-carboxylate + a quinol + H(+)</text>
        <dbReference type="Rhea" id="RHEA:23784"/>
        <dbReference type="ChEBI" id="CHEBI:15378"/>
        <dbReference type="ChEBI" id="CHEBI:17388"/>
        <dbReference type="ChEBI" id="CHEBI:24646"/>
        <dbReference type="ChEBI" id="CHEBI:60039"/>
        <dbReference type="ChEBI" id="CHEBI:132124"/>
        <dbReference type="EC" id="1.5.5.2"/>
    </reaction>
</comment>
<dbReference type="PANTHER" id="PTHR13914:SF0">
    <property type="entry name" value="PROLINE DEHYDROGENASE 1, MITOCHONDRIAL"/>
    <property type="match status" value="1"/>
</dbReference>
<evidence type="ECO:0000256" key="6">
    <source>
        <dbReference type="ARBA" id="ARBA00022827"/>
    </source>
</evidence>
<evidence type="ECO:0000256" key="5">
    <source>
        <dbReference type="ARBA" id="ARBA00022741"/>
    </source>
</evidence>
<evidence type="ECO:0000256" key="4">
    <source>
        <dbReference type="ARBA" id="ARBA00022630"/>
    </source>
</evidence>
<name>A0ABP7EFS0_9ACTN</name>
<evidence type="ECO:0000313" key="11">
    <source>
        <dbReference type="EMBL" id="GAA3718221.1"/>
    </source>
</evidence>
<dbReference type="Gene3D" id="3.20.20.220">
    <property type="match status" value="1"/>
</dbReference>
<evidence type="ECO:0000259" key="10">
    <source>
        <dbReference type="Pfam" id="PF01619"/>
    </source>
</evidence>
<comment type="caution">
    <text evidence="11">The sequence shown here is derived from an EMBL/GenBank/DDBJ whole genome shotgun (WGS) entry which is preliminary data.</text>
</comment>
<dbReference type="InterPro" id="IPR029041">
    <property type="entry name" value="FAD-linked_oxidoreductase-like"/>
</dbReference>
<proteinExistence type="predicted"/>
<evidence type="ECO:0000256" key="9">
    <source>
        <dbReference type="ARBA" id="ARBA00048779"/>
    </source>
</evidence>
<evidence type="ECO:0000256" key="1">
    <source>
        <dbReference type="ARBA" id="ARBA00001974"/>
    </source>
</evidence>
<keyword evidence="4" id="KW-0285">Flavoprotein</keyword>
<evidence type="ECO:0000256" key="2">
    <source>
        <dbReference type="ARBA" id="ARBA00004739"/>
    </source>
</evidence>
<dbReference type="EC" id="1.5.5.2" evidence="3"/>
<dbReference type="PIRSF" id="PIRSF000196">
    <property type="entry name" value="Pro_dehydrog"/>
    <property type="match status" value="1"/>
</dbReference>
<sequence length="311" mass="34141">MPVLREALLKISRSKVMKSTVTHAPVTRRVVDRYVAGETTDDALRATRALADAGLTVTIDHLGEDTTKREQAGATTDAYLDLLARLSEAGLAATAEVSVKLSAIGQLLGAHGEKIATENAQLICEAALEVGTTVTVDMEDHTTTDSTLGIVAELRRDYPWVGAVLQAYLFRTEADCEALAGAGSRVRLCKGAYAEPESVAHTDPAEIDRAYVRCLKILMSGDGYPMVATHDPRLVEIAVALAEREHRAKDSFELQMLYGIRPSEQARLAWLGHRVRVYVPYGTDWYGYLVRRLAEKPSNMRFFAHSLISRK</sequence>
<protein>
    <recommendedName>
        <fullName evidence="3">proline dehydrogenase</fullName>
        <ecNumber evidence="3">1.5.5.2</ecNumber>
    </recommendedName>
</protein>
<dbReference type="InterPro" id="IPR002872">
    <property type="entry name" value="Proline_DH_dom"/>
</dbReference>
<comment type="cofactor">
    <cofactor evidence="1">
        <name>FAD</name>
        <dbReference type="ChEBI" id="CHEBI:57692"/>
    </cofactor>
</comment>
<dbReference type="InterPro" id="IPR008219">
    <property type="entry name" value="PRODH_bac_arc"/>
</dbReference>